<comment type="caution">
    <text evidence="2">The sequence shown here is derived from an EMBL/GenBank/DDBJ whole genome shotgun (WGS) entry which is preliminary data.</text>
</comment>
<feature type="region of interest" description="Disordered" evidence="1">
    <location>
        <begin position="34"/>
        <end position="58"/>
    </location>
</feature>
<proteinExistence type="predicted"/>
<reference evidence="2 3" key="1">
    <citation type="submission" date="2015-04" db="EMBL/GenBank/DDBJ databases">
        <authorList>
            <person name="Heijne W.H."/>
            <person name="Fedorova N.D."/>
            <person name="Nierman W.C."/>
            <person name="Vollebregt A.W."/>
            <person name="Zhao Z."/>
            <person name="Wu L."/>
            <person name="Kumar M."/>
            <person name="Stam H."/>
            <person name="van den Berg M.A."/>
            <person name="Pel H.J."/>
        </authorList>
    </citation>
    <scope>NUCLEOTIDE SEQUENCE [LARGE SCALE GENOMIC DNA]</scope>
    <source>
        <strain evidence="2 3">CBS 393.64</strain>
    </source>
</reference>
<protein>
    <submittedName>
        <fullName evidence="2">Uncharacterized protein</fullName>
    </submittedName>
</protein>
<name>A0A0F4YT23_RASE3</name>
<keyword evidence="3" id="KW-1185">Reference proteome</keyword>
<dbReference type="Gene3D" id="3.10.129.10">
    <property type="entry name" value="Hotdog Thioesterase"/>
    <property type="match status" value="1"/>
</dbReference>
<organism evidence="2 3">
    <name type="scientific">Rasamsonia emersonii (strain ATCC 16479 / CBS 393.64 / IMI 116815)</name>
    <dbReference type="NCBI Taxonomy" id="1408163"/>
    <lineage>
        <taxon>Eukaryota</taxon>
        <taxon>Fungi</taxon>
        <taxon>Dikarya</taxon>
        <taxon>Ascomycota</taxon>
        <taxon>Pezizomycotina</taxon>
        <taxon>Eurotiomycetes</taxon>
        <taxon>Eurotiomycetidae</taxon>
        <taxon>Eurotiales</taxon>
        <taxon>Trichocomaceae</taxon>
        <taxon>Rasamsonia</taxon>
    </lineage>
</organism>
<dbReference type="OrthoDB" id="5538558at2759"/>
<accession>A0A0F4YT23</accession>
<feature type="compositionally biased region" description="Low complexity" evidence="1">
    <location>
        <begin position="34"/>
        <end position="56"/>
    </location>
</feature>
<sequence length="364" mass="42066">MSSIRFLRRPHLHSFQQPVFSFCCSQSRTLSTLSTRQNAASPQSSNAPSPSTPSKADSLDPRWLTLIKRRIGKCLMFGLKPPQVAEAGRILQELARDWRELIAGSEGFLTGETRRALFRHNVVWGEMALGFQQHADDMKGYAETARVNLMRNYATYIDPEHKQEWLNMVGSTGIGLILRSIKVDYKFVGAPDHQISHRADSDAFYQPMKWPDKITVYHRLTRDPSDSLSQSAFEQEVLILSESRQRPAARCVEENVIYDYRLQRKAPTPPPFILDQFKKTWELQEESKKAWRQRIAEIEDRVRTLELESWDREDAVEDMGSAAGRWSSLYRRIRFDTQPGKAYVCIYLRSNTNTEYMSFPPARP</sequence>
<evidence type="ECO:0000313" key="3">
    <source>
        <dbReference type="Proteomes" id="UP000053958"/>
    </source>
</evidence>
<gene>
    <name evidence="2" type="ORF">T310_4570</name>
</gene>
<dbReference type="Pfam" id="PF13279">
    <property type="entry name" value="4HBT_2"/>
    <property type="match status" value="1"/>
</dbReference>
<dbReference type="GeneID" id="25316918"/>
<evidence type="ECO:0000313" key="2">
    <source>
        <dbReference type="EMBL" id="KKA21389.1"/>
    </source>
</evidence>
<dbReference type="Proteomes" id="UP000053958">
    <property type="component" value="Unassembled WGS sequence"/>
</dbReference>
<dbReference type="AlphaFoldDB" id="A0A0F4YT23"/>
<evidence type="ECO:0000256" key="1">
    <source>
        <dbReference type="SAM" id="MobiDB-lite"/>
    </source>
</evidence>
<dbReference type="RefSeq" id="XP_013328001.1">
    <property type="nucleotide sequence ID" value="XM_013472547.1"/>
</dbReference>
<dbReference type="EMBL" id="LASV01000186">
    <property type="protein sequence ID" value="KKA21389.1"/>
    <property type="molecule type" value="Genomic_DNA"/>
</dbReference>